<reference evidence="2 3" key="1">
    <citation type="submission" date="2018-02" db="EMBL/GenBank/DDBJ databases">
        <title>Draft genome sequences of Elsinoe sp., causing black scab on jojoba.</title>
        <authorList>
            <person name="Stodart B."/>
            <person name="Jeffress S."/>
            <person name="Ash G."/>
            <person name="Arun Chinnappa K."/>
        </authorList>
    </citation>
    <scope>NUCLEOTIDE SEQUENCE [LARGE SCALE GENOMIC DNA]</scope>
    <source>
        <strain evidence="2 3">Hillstone_2</strain>
    </source>
</reference>
<evidence type="ECO:0000313" key="2">
    <source>
        <dbReference type="EMBL" id="TKX22007.1"/>
    </source>
</evidence>
<comment type="caution">
    <text evidence="2">The sequence shown here is derived from an EMBL/GenBank/DDBJ whole genome shotgun (WGS) entry which is preliminary data.</text>
</comment>
<accession>A0A4U7B3T5</accession>
<proteinExistence type="predicted"/>
<protein>
    <submittedName>
        <fullName evidence="2">Uncharacterized protein</fullName>
    </submittedName>
</protein>
<feature type="region of interest" description="Disordered" evidence="1">
    <location>
        <begin position="39"/>
        <end position="104"/>
    </location>
</feature>
<dbReference type="EMBL" id="PTQR01000075">
    <property type="protein sequence ID" value="TKX22007.1"/>
    <property type="molecule type" value="Genomic_DNA"/>
</dbReference>
<organism evidence="2 3">
    <name type="scientific">Elsinoe australis</name>
    <dbReference type="NCBI Taxonomy" id="40998"/>
    <lineage>
        <taxon>Eukaryota</taxon>
        <taxon>Fungi</taxon>
        <taxon>Dikarya</taxon>
        <taxon>Ascomycota</taxon>
        <taxon>Pezizomycotina</taxon>
        <taxon>Dothideomycetes</taxon>
        <taxon>Dothideomycetidae</taxon>
        <taxon>Myriangiales</taxon>
        <taxon>Elsinoaceae</taxon>
        <taxon>Elsinoe</taxon>
    </lineage>
</organism>
<dbReference type="AlphaFoldDB" id="A0A4U7B3T5"/>
<gene>
    <name evidence="2" type="ORF">C1H76_5900</name>
</gene>
<sequence length="104" mass="11793">MSPTLRLVARRTFAAPQVRSFQTSRIAFVGKESALHNEDRAEEAERVKHEQIRKQKEGKGEWHDELASDSESIIKADRGEAGKSTSETIKELQKEGEKMANKKK</sequence>
<feature type="compositionally biased region" description="Basic and acidic residues" evidence="1">
    <location>
        <begin position="39"/>
        <end position="81"/>
    </location>
</feature>
<evidence type="ECO:0000313" key="3">
    <source>
        <dbReference type="Proteomes" id="UP000308133"/>
    </source>
</evidence>
<feature type="compositionally biased region" description="Basic and acidic residues" evidence="1">
    <location>
        <begin position="88"/>
        <end position="104"/>
    </location>
</feature>
<evidence type="ECO:0000256" key="1">
    <source>
        <dbReference type="SAM" id="MobiDB-lite"/>
    </source>
</evidence>
<dbReference type="Proteomes" id="UP000308133">
    <property type="component" value="Unassembled WGS sequence"/>
</dbReference>
<name>A0A4U7B3T5_9PEZI</name>